<reference evidence="2 4" key="1">
    <citation type="journal article" date="2014" name="BMC Genomics">
        <title>Genome sequence of Anopheles sinensis provides insight into genetics basis of mosquito competence for malaria parasites.</title>
        <authorList>
            <person name="Zhou D."/>
            <person name="Zhang D."/>
            <person name="Ding G."/>
            <person name="Shi L."/>
            <person name="Hou Q."/>
            <person name="Ye Y."/>
            <person name="Xu Y."/>
            <person name="Zhou H."/>
            <person name="Xiong C."/>
            <person name="Li S."/>
            <person name="Yu J."/>
            <person name="Hong S."/>
            <person name="Yu X."/>
            <person name="Zou P."/>
            <person name="Chen C."/>
            <person name="Chang X."/>
            <person name="Wang W."/>
            <person name="Lv Y."/>
            <person name="Sun Y."/>
            <person name="Ma L."/>
            <person name="Shen B."/>
            <person name="Zhu C."/>
        </authorList>
    </citation>
    <scope>NUCLEOTIDE SEQUENCE [LARGE SCALE GENOMIC DNA]</scope>
</reference>
<dbReference type="VEuPathDB" id="VectorBase:ASIC011386"/>
<evidence type="ECO:0000256" key="1">
    <source>
        <dbReference type="SAM" id="MobiDB-lite"/>
    </source>
</evidence>
<evidence type="ECO:0000313" key="4">
    <source>
        <dbReference type="Proteomes" id="UP000030765"/>
    </source>
</evidence>
<evidence type="ECO:0000313" key="2">
    <source>
        <dbReference type="EMBL" id="KFB43660.1"/>
    </source>
</evidence>
<name>A0A084W0B6_ANOSI</name>
<organism evidence="2">
    <name type="scientific">Anopheles sinensis</name>
    <name type="common">Mosquito</name>
    <dbReference type="NCBI Taxonomy" id="74873"/>
    <lineage>
        <taxon>Eukaryota</taxon>
        <taxon>Metazoa</taxon>
        <taxon>Ecdysozoa</taxon>
        <taxon>Arthropoda</taxon>
        <taxon>Hexapoda</taxon>
        <taxon>Insecta</taxon>
        <taxon>Pterygota</taxon>
        <taxon>Neoptera</taxon>
        <taxon>Endopterygota</taxon>
        <taxon>Diptera</taxon>
        <taxon>Nematocera</taxon>
        <taxon>Culicoidea</taxon>
        <taxon>Culicidae</taxon>
        <taxon>Anophelinae</taxon>
        <taxon>Anopheles</taxon>
    </lineage>
</organism>
<dbReference type="AlphaFoldDB" id="A0A084W0B6"/>
<feature type="region of interest" description="Disordered" evidence="1">
    <location>
        <begin position="1"/>
        <end position="28"/>
    </location>
</feature>
<evidence type="ECO:0000313" key="3">
    <source>
        <dbReference type="EnsemblMetazoa" id="ASIC011386-PA"/>
    </source>
</evidence>
<feature type="compositionally biased region" description="Basic and acidic residues" evidence="1">
    <location>
        <begin position="1"/>
        <end position="12"/>
    </location>
</feature>
<dbReference type="EMBL" id="KE525262">
    <property type="protein sequence ID" value="KFB43660.1"/>
    <property type="molecule type" value="Genomic_DNA"/>
</dbReference>
<proteinExistence type="predicted"/>
<dbReference type="EnsemblMetazoa" id="ASIC011386-RA">
    <property type="protein sequence ID" value="ASIC011386-PA"/>
    <property type="gene ID" value="ASIC011386"/>
</dbReference>
<keyword evidence="4" id="KW-1185">Reference proteome</keyword>
<reference evidence="3" key="2">
    <citation type="submission" date="2020-05" db="UniProtKB">
        <authorList>
            <consortium name="EnsemblMetazoa"/>
        </authorList>
    </citation>
    <scope>IDENTIFICATION</scope>
</reference>
<dbReference type="EMBL" id="ATLV01019112">
    <property type="status" value="NOT_ANNOTATED_CDS"/>
    <property type="molecule type" value="Genomic_DNA"/>
</dbReference>
<feature type="region of interest" description="Disordered" evidence="1">
    <location>
        <begin position="40"/>
        <end position="62"/>
    </location>
</feature>
<feature type="compositionally biased region" description="Polar residues" evidence="1">
    <location>
        <begin position="52"/>
        <end position="62"/>
    </location>
</feature>
<dbReference type="Proteomes" id="UP000030765">
    <property type="component" value="Unassembled WGS sequence"/>
</dbReference>
<gene>
    <name evidence="2" type="ORF">ZHAS_00011386</name>
</gene>
<protein>
    <submittedName>
        <fullName evidence="2 3">Uncharacterized protein</fullName>
    </submittedName>
</protein>
<accession>A0A084W0B6</accession>
<sequence length="62" mass="6970">MLSVKKQHEPPSRLEWPSTSNRSKVETSLVVNKHRLTLAWNGSEMGSLRGTRPTSGPSRGRR</sequence>